<dbReference type="HOGENOM" id="CLU_053275_0_0_2"/>
<keyword evidence="3" id="KW-0614">Plasmid</keyword>
<dbReference type="eggNOG" id="arCOG07570">
    <property type="taxonomic scope" value="Archaea"/>
</dbReference>
<dbReference type="GO" id="GO:0006813">
    <property type="term" value="P:potassium ion transport"/>
    <property type="evidence" value="ECO:0007669"/>
    <property type="project" value="InterPro"/>
</dbReference>
<dbReference type="InterPro" id="IPR058603">
    <property type="entry name" value="DUF8167_2nd"/>
</dbReference>
<sequence length="293" mass="31917">MAERVDSYGQVRIRPVGEIHDIEGYPQLSEDLREQIANRSWKFPVALSVSALESRLEERLMADYELAEASVTIDKKGRAHIAGAPTAAGLSRRVPPRKRAVTIETLLPTGVARGDSVTLRLPDGDVTGPMVSARTKGVETNEVETKSEPDPSKETDGIQDGVKQLIPKMTTTGGEGFVTIAVSLAEGKRIVRNDFAPMVVNSRGKQREYETIAVLRQHGNRFRKLVVGERSSLAGTTIGGSQIRDAYRVAILAIRRPSEVLIAPRGSTELRSGDELIVVGKPTQLREFEGVIA</sequence>
<feature type="domain" description="RCK C-terminal" evidence="2">
    <location>
        <begin position="210"/>
        <end position="293"/>
    </location>
</feature>
<dbReference type="SUPFAM" id="SSF116726">
    <property type="entry name" value="TrkA C-terminal domain-like"/>
    <property type="match status" value="1"/>
</dbReference>
<organism evidence="3 4">
    <name type="scientific">Halostagnicola larsenii XH-48</name>
    <dbReference type="NCBI Taxonomy" id="797299"/>
    <lineage>
        <taxon>Archaea</taxon>
        <taxon>Methanobacteriati</taxon>
        <taxon>Methanobacteriota</taxon>
        <taxon>Stenosarchaea group</taxon>
        <taxon>Halobacteria</taxon>
        <taxon>Halobacteriales</taxon>
        <taxon>Natrialbaceae</taxon>
        <taxon>Halostagnicola</taxon>
    </lineage>
</organism>
<dbReference type="KEGG" id="hlr:HALLA_03180"/>
<dbReference type="InterPro" id="IPR058604">
    <property type="entry name" value="DUF8167_3rd"/>
</dbReference>
<dbReference type="PROSITE" id="PS51202">
    <property type="entry name" value="RCK_C"/>
    <property type="match status" value="1"/>
</dbReference>
<dbReference type="Pfam" id="PF26502">
    <property type="entry name" value="DUF8167_2nd"/>
    <property type="match status" value="1"/>
</dbReference>
<evidence type="ECO:0000259" key="2">
    <source>
        <dbReference type="PROSITE" id="PS51202"/>
    </source>
</evidence>
<feature type="compositionally biased region" description="Basic and acidic residues" evidence="1">
    <location>
        <begin position="136"/>
        <end position="156"/>
    </location>
</feature>
<dbReference type="InterPro" id="IPR006037">
    <property type="entry name" value="RCK_C"/>
</dbReference>
<evidence type="ECO:0000256" key="1">
    <source>
        <dbReference type="SAM" id="MobiDB-lite"/>
    </source>
</evidence>
<geneLocation type="plasmid" evidence="3">
    <name>unnamed</name>
</geneLocation>
<dbReference type="Proteomes" id="UP000019024">
    <property type="component" value="Plasmid unnamed"/>
</dbReference>
<dbReference type="InterPro" id="IPR036721">
    <property type="entry name" value="RCK_C_sf"/>
</dbReference>
<evidence type="ECO:0000313" key="4">
    <source>
        <dbReference type="Proteomes" id="UP000019024"/>
    </source>
</evidence>
<feature type="region of interest" description="Disordered" evidence="1">
    <location>
        <begin position="136"/>
        <end position="158"/>
    </location>
</feature>
<dbReference type="Pfam" id="PF02080">
    <property type="entry name" value="TrkA_C"/>
    <property type="match status" value="1"/>
</dbReference>
<accession>W0JWH5</accession>
<dbReference type="Gene3D" id="3.30.70.1450">
    <property type="entry name" value="Regulator of K+ conductance, C-terminal domain"/>
    <property type="match status" value="1"/>
</dbReference>
<name>W0JWH5_9EURY</name>
<dbReference type="Pfam" id="PF26503">
    <property type="entry name" value="DUF8167_3rd"/>
    <property type="match status" value="1"/>
</dbReference>
<dbReference type="EMBL" id="CP007056">
    <property type="protein sequence ID" value="AHG01403.1"/>
    <property type="molecule type" value="Genomic_DNA"/>
</dbReference>
<evidence type="ECO:0000313" key="3">
    <source>
        <dbReference type="EMBL" id="AHG01403.1"/>
    </source>
</evidence>
<proteinExistence type="predicted"/>
<keyword evidence="4" id="KW-1185">Reference proteome</keyword>
<protein>
    <recommendedName>
        <fullName evidence="2">RCK C-terminal domain-containing protein</fullName>
    </recommendedName>
</protein>
<dbReference type="AlphaFoldDB" id="W0JWH5"/>
<gene>
    <name evidence="3" type="ORF">HALLA_03180</name>
</gene>
<dbReference type="GO" id="GO:0008324">
    <property type="term" value="F:monoatomic cation transmembrane transporter activity"/>
    <property type="evidence" value="ECO:0007669"/>
    <property type="project" value="InterPro"/>
</dbReference>
<reference evidence="3 4" key="1">
    <citation type="submission" date="2014-01" db="EMBL/GenBank/DDBJ databases">
        <authorList>
            <consortium name="DOE Joint Genome Institute"/>
            <person name="Anderson I."/>
            <person name="Huntemann M."/>
            <person name="Han J."/>
            <person name="Chen A."/>
            <person name="Kyrpides N."/>
            <person name="Mavromatis K."/>
            <person name="Markowitz V."/>
            <person name="Palaniappan K."/>
            <person name="Ivanova N."/>
            <person name="Schaumberg A."/>
            <person name="Pati A."/>
            <person name="Liolios K."/>
            <person name="Nordberg H.P."/>
            <person name="Cantor M.N."/>
            <person name="Hua S.X."/>
            <person name="Woyke T."/>
        </authorList>
    </citation>
    <scope>NUCLEOTIDE SEQUENCE [LARGE SCALE GENOMIC DNA]</scope>
    <source>
        <strain evidence="3 4">XH-48</strain>
        <plasmid evidence="4">1</plasmid>
    </source>
</reference>